<dbReference type="InterPro" id="IPR001647">
    <property type="entry name" value="HTH_TetR"/>
</dbReference>
<dbReference type="Proteomes" id="UP001501480">
    <property type="component" value="Unassembled WGS sequence"/>
</dbReference>
<proteinExistence type="predicted"/>
<evidence type="ECO:0000256" key="1">
    <source>
        <dbReference type="ARBA" id="ARBA00023125"/>
    </source>
</evidence>
<feature type="DNA-binding region" description="H-T-H motif" evidence="2">
    <location>
        <begin position="47"/>
        <end position="66"/>
    </location>
</feature>
<sequence>MPEHERPRLASERRVEDFWSDRAHGAAGRILTGATLAFADLGYHGASTREIAARSGMSPAAVYIHFESKEDLFLRIATEGHRASTAAFIDPAGLATDPSTKLRLAITSFAAWNADMHILSRMIEYEMRLHGGERFSDVARLRRGVEQFLRSLLEEGVSTGAFDVPDPEGMKILILSFCIDVARWYHHDFRRSPTAIGVQYADLALSLVLKH</sequence>
<dbReference type="EMBL" id="BAAAPY010000003">
    <property type="protein sequence ID" value="GAA2074742.1"/>
    <property type="molecule type" value="Genomic_DNA"/>
</dbReference>
<accession>A0ABN2VW78</accession>
<organism evidence="4 5">
    <name type="scientific">Aeromicrobium halocynthiae</name>
    <dbReference type="NCBI Taxonomy" id="560557"/>
    <lineage>
        <taxon>Bacteria</taxon>
        <taxon>Bacillati</taxon>
        <taxon>Actinomycetota</taxon>
        <taxon>Actinomycetes</taxon>
        <taxon>Propionibacteriales</taxon>
        <taxon>Nocardioidaceae</taxon>
        <taxon>Aeromicrobium</taxon>
    </lineage>
</organism>
<gene>
    <name evidence="4" type="ORF">GCM10009821_12050</name>
</gene>
<dbReference type="Gene3D" id="1.10.357.10">
    <property type="entry name" value="Tetracycline Repressor, domain 2"/>
    <property type="match status" value="1"/>
</dbReference>
<reference evidence="4 5" key="1">
    <citation type="journal article" date="2019" name="Int. J. Syst. Evol. Microbiol.">
        <title>The Global Catalogue of Microorganisms (GCM) 10K type strain sequencing project: providing services to taxonomists for standard genome sequencing and annotation.</title>
        <authorList>
            <consortium name="The Broad Institute Genomics Platform"/>
            <consortium name="The Broad Institute Genome Sequencing Center for Infectious Disease"/>
            <person name="Wu L."/>
            <person name="Ma J."/>
        </authorList>
    </citation>
    <scope>NUCLEOTIDE SEQUENCE [LARGE SCALE GENOMIC DNA]</scope>
    <source>
        <strain evidence="4 5">JCM 15749</strain>
    </source>
</reference>
<dbReference type="InterPro" id="IPR041490">
    <property type="entry name" value="KstR2_TetR_C"/>
</dbReference>
<evidence type="ECO:0000313" key="4">
    <source>
        <dbReference type="EMBL" id="GAA2074742.1"/>
    </source>
</evidence>
<dbReference type="Pfam" id="PF00440">
    <property type="entry name" value="TetR_N"/>
    <property type="match status" value="1"/>
</dbReference>
<evidence type="ECO:0000256" key="2">
    <source>
        <dbReference type="PROSITE-ProRule" id="PRU00335"/>
    </source>
</evidence>
<feature type="domain" description="HTH tetR-type" evidence="3">
    <location>
        <begin position="24"/>
        <end position="84"/>
    </location>
</feature>
<evidence type="ECO:0000259" key="3">
    <source>
        <dbReference type="PROSITE" id="PS50977"/>
    </source>
</evidence>
<protein>
    <submittedName>
        <fullName evidence="4">TetR/AcrR family transcriptional regulator</fullName>
    </submittedName>
</protein>
<keyword evidence="1 2" id="KW-0238">DNA-binding</keyword>
<comment type="caution">
    <text evidence="4">The sequence shown here is derived from an EMBL/GenBank/DDBJ whole genome shotgun (WGS) entry which is preliminary data.</text>
</comment>
<dbReference type="PANTHER" id="PTHR30055:SF200">
    <property type="entry name" value="HTH-TYPE TRANSCRIPTIONAL REPRESSOR BDCR"/>
    <property type="match status" value="1"/>
</dbReference>
<keyword evidence="5" id="KW-1185">Reference proteome</keyword>
<dbReference type="PANTHER" id="PTHR30055">
    <property type="entry name" value="HTH-TYPE TRANSCRIPTIONAL REGULATOR RUTR"/>
    <property type="match status" value="1"/>
</dbReference>
<name>A0ABN2VW78_9ACTN</name>
<dbReference type="InterPro" id="IPR050109">
    <property type="entry name" value="HTH-type_TetR-like_transc_reg"/>
</dbReference>
<dbReference type="RefSeq" id="WP_344325888.1">
    <property type="nucleotide sequence ID" value="NZ_BAAAPY010000003.1"/>
</dbReference>
<dbReference type="Pfam" id="PF17932">
    <property type="entry name" value="TetR_C_24"/>
    <property type="match status" value="1"/>
</dbReference>
<evidence type="ECO:0000313" key="5">
    <source>
        <dbReference type="Proteomes" id="UP001501480"/>
    </source>
</evidence>
<dbReference type="SUPFAM" id="SSF48498">
    <property type="entry name" value="Tetracyclin repressor-like, C-terminal domain"/>
    <property type="match status" value="1"/>
</dbReference>
<dbReference type="PROSITE" id="PS50977">
    <property type="entry name" value="HTH_TETR_2"/>
    <property type="match status" value="1"/>
</dbReference>
<dbReference type="InterPro" id="IPR009057">
    <property type="entry name" value="Homeodomain-like_sf"/>
</dbReference>
<dbReference type="InterPro" id="IPR036271">
    <property type="entry name" value="Tet_transcr_reg_TetR-rel_C_sf"/>
</dbReference>
<dbReference type="PRINTS" id="PR00455">
    <property type="entry name" value="HTHTETR"/>
</dbReference>
<dbReference type="SUPFAM" id="SSF46689">
    <property type="entry name" value="Homeodomain-like"/>
    <property type="match status" value="1"/>
</dbReference>